<dbReference type="AlphaFoldDB" id="A0A699RQ30"/>
<accession>A0A699RQ30</accession>
<proteinExistence type="predicted"/>
<evidence type="ECO:0000256" key="1">
    <source>
        <dbReference type="SAM" id="MobiDB-lite"/>
    </source>
</evidence>
<dbReference type="EMBL" id="BKCJ011109273">
    <property type="protein sequence ID" value="GFC87237.1"/>
    <property type="molecule type" value="Genomic_DNA"/>
</dbReference>
<gene>
    <name evidence="2" type="ORF">Tci_859207</name>
</gene>
<feature type="region of interest" description="Disordered" evidence="1">
    <location>
        <begin position="44"/>
        <end position="68"/>
    </location>
</feature>
<comment type="caution">
    <text evidence="2">The sequence shown here is derived from an EMBL/GenBank/DDBJ whole genome shotgun (WGS) entry which is preliminary data.</text>
</comment>
<evidence type="ECO:0000313" key="2">
    <source>
        <dbReference type="EMBL" id="GFC87237.1"/>
    </source>
</evidence>
<organism evidence="2">
    <name type="scientific">Tanacetum cinerariifolium</name>
    <name type="common">Dalmatian daisy</name>
    <name type="synonym">Chrysanthemum cinerariifolium</name>
    <dbReference type="NCBI Taxonomy" id="118510"/>
    <lineage>
        <taxon>Eukaryota</taxon>
        <taxon>Viridiplantae</taxon>
        <taxon>Streptophyta</taxon>
        <taxon>Embryophyta</taxon>
        <taxon>Tracheophyta</taxon>
        <taxon>Spermatophyta</taxon>
        <taxon>Magnoliopsida</taxon>
        <taxon>eudicotyledons</taxon>
        <taxon>Gunneridae</taxon>
        <taxon>Pentapetalae</taxon>
        <taxon>asterids</taxon>
        <taxon>campanulids</taxon>
        <taxon>Asterales</taxon>
        <taxon>Asteraceae</taxon>
        <taxon>Asteroideae</taxon>
        <taxon>Anthemideae</taxon>
        <taxon>Anthemidinae</taxon>
        <taxon>Tanacetum</taxon>
    </lineage>
</organism>
<sequence>MFSVITAMKKATMLVIVRNQELLMQSISENKLLAMKDEAGSKLNNEENDCMLDTSYGEESTKELTAKV</sequence>
<feature type="non-terminal residue" evidence="2">
    <location>
        <position position="68"/>
    </location>
</feature>
<name>A0A699RQ30_TANCI</name>
<reference evidence="2" key="1">
    <citation type="journal article" date="2019" name="Sci. Rep.">
        <title>Draft genome of Tanacetum cinerariifolium, the natural source of mosquito coil.</title>
        <authorList>
            <person name="Yamashiro T."/>
            <person name="Shiraishi A."/>
            <person name="Satake H."/>
            <person name="Nakayama K."/>
        </authorList>
    </citation>
    <scope>NUCLEOTIDE SEQUENCE</scope>
</reference>
<protein>
    <submittedName>
        <fullName evidence="2">Uncharacterized protein</fullName>
    </submittedName>
</protein>
<feature type="compositionally biased region" description="Basic and acidic residues" evidence="1">
    <location>
        <begin position="59"/>
        <end position="68"/>
    </location>
</feature>